<evidence type="ECO:0000313" key="3">
    <source>
        <dbReference type="Proteomes" id="UP001197974"/>
    </source>
</evidence>
<keyword evidence="1" id="KW-0472">Membrane</keyword>
<keyword evidence="1" id="KW-0812">Transmembrane</keyword>
<keyword evidence="2" id="KW-0132">Cell division</keyword>
<dbReference type="EMBL" id="CP129013">
    <property type="protein sequence ID" value="WLR43629.1"/>
    <property type="molecule type" value="Genomic_DNA"/>
</dbReference>
<dbReference type="RefSeq" id="WP_226538433.1">
    <property type="nucleotide sequence ID" value="NZ_CP129013.1"/>
</dbReference>
<evidence type="ECO:0000256" key="1">
    <source>
        <dbReference type="SAM" id="Phobius"/>
    </source>
</evidence>
<dbReference type="GO" id="GO:0051301">
    <property type="term" value="P:cell division"/>
    <property type="evidence" value="ECO:0007669"/>
    <property type="project" value="UniProtKB-KW"/>
</dbReference>
<keyword evidence="2" id="KW-0131">Cell cycle</keyword>
<gene>
    <name evidence="2" type="ORF">LC087_05620</name>
</gene>
<name>A0ABY9JW53_9BACI</name>
<sequence length="119" mass="13562">MNNLATKIQQKQEQSQQVKTKKITIKKKRDITIGEKFLIVAFLGVVLIASVQIINNSLILYKENQLLQQIEADISKQEKANEELIVYIDELKNPQLILKKAEELGLDITSINDKGTKNE</sequence>
<feature type="transmembrane region" description="Helical" evidence="1">
    <location>
        <begin position="37"/>
        <end position="61"/>
    </location>
</feature>
<protein>
    <submittedName>
        <fullName evidence="2">Cell division protein FtsL</fullName>
    </submittedName>
</protein>
<proteinExistence type="predicted"/>
<accession>A0ABY9JW53</accession>
<keyword evidence="3" id="KW-1185">Reference proteome</keyword>
<organism evidence="2 3">
    <name type="scientific">Bacillus carboniphilus</name>
    <dbReference type="NCBI Taxonomy" id="86663"/>
    <lineage>
        <taxon>Bacteria</taxon>
        <taxon>Bacillati</taxon>
        <taxon>Bacillota</taxon>
        <taxon>Bacilli</taxon>
        <taxon>Bacillales</taxon>
        <taxon>Bacillaceae</taxon>
        <taxon>Bacillus</taxon>
    </lineage>
</organism>
<dbReference type="Proteomes" id="UP001197974">
    <property type="component" value="Chromosome"/>
</dbReference>
<evidence type="ECO:0000313" key="2">
    <source>
        <dbReference type="EMBL" id="WLR43629.1"/>
    </source>
</evidence>
<reference evidence="2 3" key="1">
    <citation type="submission" date="2023-06" db="EMBL/GenBank/DDBJ databases">
        <title>Five Gram-positive bacteria isolated from mangrove sediments in Shenzhen, Guangdong, China.</title>
        <authorList>
            <person name="Yu S."/>
            <person name="Zheng W."/>
            <person name="Huang Y."/>
        </authorList>
    </citation>
    <scope>NUCLEOTIDE SEQUENCE [LARGE SCALE GENOMIC DNA]</scope>
    <source>
        <strain evidence="2 3">SaN35-3</strain>
    </source>
</reference>
<keyword evidence="1" id="KW-1133">Transmembrane helix</keyword>